<dbReference type="Proteomes" id="UP000284046">
    <property type="component" value="Unassembled WGS sequence"/>
</dbReference>
<dbReference type="Gene3D" id="1.10.260.40">
    <property type="entry name" value="lambda repressor-like DNA-binding domains"/>
    <property type="match status" value="1"/>
</dbReference>
<keyword evidence="1" id="KW-0238">DNA-binding</keyword>
<gene>
    <name evidence="3" type="ORF">DWX18_10085</name>
</gene>
<sequence>MFTKRLKSLRKEAGLTQKELADKLNISQAAYAQWENGVKKPARENLTTLANILDTSIDYLLDNTNSKHPEDDLSNVEILFRKTSKNMTPEQKEIFKKELLEFMEIRRKAFEEDEE</sequence>
<protein>
    <submittedName>
        <fullName evidence="3">XRE family transcriptional regulator</fullName>
    </submittedName>
</protein>
<name>A0A412PKT3_STRAP</name>
<dbReference type="PANTHER" id="PTHR46558:SF11">
    <property type="entry name" value="HTH-TYPE TRANSCRIPTIONAL REGULATOR XRE"/>
    <property type="match status" value="1"/>
</dbReference>
<dbReference type="PROSITE" id="PS50943">
    <property type="entry name" value="HTH_CROC1"/>
    <property type="match status" value="1"/>
</dbReference>
<dbReference type="Pfam" id="PF01381">
    <property type="entry name" value="HTH_3"/>
    <property type="match status" value="1"/>
</dbReference>
<dbReference type="InterPro" id="IPR010982">
    <property type="entry name" value="Lambda_DNA-bd_dom_sf"/>
</dbReference>
<evidence type="ECO:0000313" key="3">
    <source>
        <dbReference type="EMBL" id="RGT59192.1"/>
    </source>
</evidence>
<dbReference type="SMART" id="SM00530">
    <property type="entry name" value="HTH_XRE"/>
    <property type="match status" value="1"/>
</dbReference>
<reference evidence="3 4" key="1">
    <citation type="submission" date="2018-08" db="EMBL/GenBank/DDBJ databases">
        <title>A genome reference for cultivated species of the human gut microbiota.</title>
        <authorList>
            <person name="Zou Y."/>
            <person name="Xue W."/>
            <person name="Luo G."/>
        </authorList>
    </citation>
    <scope>NUCLEOTIDE SEQUENCE [LARGE SCALE GENOMIC DNA]</scope>
    <source>
        <strain evidence="3 4">AF18-38</strain>
    </source>
</reference>
<comment type="caution">
    <text evidence="3">The sequence shown here is derived from an EMBL/GenBank/DDBJ whole genome shotgun (WGS) entry which is preliminary data.</text>
</comment>
<dbReference type="CDD" id="cd00093">
    <property type="entry name" value="HTH_XRE"/>
    <property type="match status" value="1"/>
</dbReference>
<organism evidence="3 4">
    <name type="scientific">Streptococcus anginosus</name>
    <dbReference type="NCBI Taxonomy" id="1328"/>
    <lineage>
        <taxon>Bacteria</taxon>
        <taxon>Bacillati</taxon>
        <taxon>Bacillota</taxon>
        <taxon>Bacilli</taxon>
        <taxon>Lactobacillales</taxon>
        <taxon>Streptococcaceae</taxon>
        <taxon>Streptococcus</taxon>
        <taxon>Streptococcus anginosus group</taxon>
    </lineage>
</organism>
<evidence type="ECO:0000256" key="1">
    <source>
        <dbReference type="ARBA" id="ARBA00023125"/>
    </source>
</evidence>
<accession>A0A412PKT3</accession>
<dbReference type="SUPFAM" id="SSF47413">
    <property type="entry name" value="lambda repressor-like DNA-binding domains"/>
    <property type="match status" value="1"/>
</dbReference>
<dbReference type="InterPro" id="IPR001387">
    <property type="entry name" value="Cro/C1-type_HTH"/>
</dbReference>
<dbReference type="RefSeq" id="WP_101750428.1">
    <property type="nucleotide sequence ID" value="NZ_CP118046.1"/>
</dbReference>
<dbReference type="EMBL" id="QRWZ01000020">
    <property type="protein sequence ID" value="RGT59192.1"/>
    <property type="molecule type" value="Genomic_DNA"/>
</dbReference>
<evidence type="ECO:0000313" key="4">
    <source>
        <dbReference type="Proteomes" id="UP000284046"/>
    </source>
</evidence>
<dbReference type="GO" id="GO:0003677">
    <property type="term" value="F:DNA binding"/>
    <property type="evidence" value="ECO:0007669"/>
    <property type="project" value="UniProtKB-KW"/>
</dbReference>
<dbReference type="AlphaFoldDB" id="A0A412PKT3"/>
<evidence type="ECO:0000259" key="2">
    <source>
        <dbReference type="PROSITE" id="PS50943"/>
    </source>
</evidence>
<dbReference type="PANTHER" id="PTHR46558">
    <property type="entry name" value="TRACRIPTIONAL REGULATORY PROTEIN-RELATED-RELATED"/>
    <property type="match status" value="1"/>
</dbReference>
<feature type="domain" description="HTH cro/C1-type" evidence="2">
    <location>
        <begin position="6"/>
        <end position="60"/>
    </location>
</feature>
<proteinExistence type="predicted"/>